<accession>A0ABR7YES5</accession>
<evidence type="ECO:0000313" key="2">
    <source>
        <dbReference type="Proteomes" id="UP000651271"/>
    </source>
</evidence>
<keyword evidence="2" id="KW-1185">Reference proteome</keyword>
<evidence type="ECO:0008006" key="3">
    <source>
        <dbReference type="Google" id="ProtNLM"/>
    </source>
</evidence>
<protein>
    <recommendedName>
        <fullName evidence="3">MarR family transcriptional regulator</fullName>
    </recommendedName>
</protein>
<organism evidence="1 2">
    <name type="scientific">Sphingobacterium litopenaei</name>
    <dbReference type="NCBI Taxonomy" id="2763500"/>
    <lineage>
        <taxon>Bacteria</taxon>
        <taxon>Pseudomonadati</taxon>
        <taxon>Bacteroidota</taxon>
        <taxon>Sphingobacteriia</taxon>
        <taxon>Sphingobacteriales</taxon>
        <taxon>Sphingobacteriaceae</taxon>
        <taxon>Sphingobacterium</taxon>
    </lineage>
</organism>
<reference evidence="1 2" key="1">
    <citation type="submission" date="2020-08" db="EMBL/GenBank/DDBJ databases">
        <title>Sphingobacterium sp. DN04309 isolated from aquaculture water.</title>
        <authorList>
            <person name="Zhang M."/>
        </authorList>
    </citation>
    <scope>NUCLEOTIDE SEQUENCE [LARGE SCALE GENOMIC DNA]</scope>
    <source>
        <strain evidence="1 2">DN04309</strain>
    </source>
</reference>
<evidence type="ECO:0000313" key="1">
    <source>
        <dbReference type="EMBL" id="MBD1429822.1"/>
    </source>
</evidence>
<gene>
    <name evidence="1" type="ORF">H8B04_09580</name>
</gene>
<proteinExistence type="predicted"/>
<dbReference type="InterPro" id="IPR036390">
    <property type="entry name" value="WH_DNA-bd_sf"/>
</dbReference>
<dbReference type="RefSeq" id="WP_149912361.1">
    <property type="nucleotide sequence ID" value="NZ_JACOIJ010000016.1"/>
</dbReference>
<dbReference type="InterPro" id="IPR019238">
    <property type="entry name" value="AbiEi_2"/>
</dbReference>
<dbReference type="Pfam" id="PF09952">
    <property type="entry name" value="AbiEi_2"/>
    <property type="match status" value="1"/>
</dbReference>
<dbReference type="Proteomes" id="UP000651271">
    <property type="component" value="Unassembled WGS sequence"/>
</dbReference>
<dbReference type="EMBL" id="JACOIJ010000016">
    <property type="protein sequence ID" value="MBD1429822.1"/>
    <property type="molecule type" value="Genomic_DNA"/>
</dbReference>
<dbReference type="SUPFAM" id="SSF46785">
    <property type="entry name" value="Winged helix' DNA-binding domain"/>
    <property type="match status" value="1"/>
</dbReference>
<sequence>MSQQEIKTVNKALNNLQNVAGIYGEWEFLEHTKNTGIDGILTISLGENRISFKTDIKKEIRHTHIELIKARANVNDMFLLLAQNIFPKAKEMLRNENIAYLDIAGNFYFRNESCYIFIEGNRIPTVEKEKPNRAFTPTGLKIVFLLLTEKNALNMSYREIAHRANVALGNVPLVINNLQEAGYLIAKNRNKYIITRKRELLDRWITGYGETLKPKLMVGRYRFLKNNKYWKEQQLAPGDVWGGEAGANIMSNYIEPEIKTLYTKLSKMELMTKMMLVPDSKGDIEIIQHFWQEAYNLEKYCAPPILIYADLIISQDPRNIEVAESIFDSYLKADFS</sequence>
<comment type="caution">
    <text evidence="1">The sequence shown here is derived from an EMBL/GenBank/DDBJ whole genome shotgun (WGS) entry which is preliminary data.</text>
</comment>
<name>A0ABR7YES5_9SPHI</name>